<dbReference type="Pfam" id="PF02535">
    <property type="entry name" value="Zip"/>
    <property type="match status" value="1"/>
</dbReference>
<organism evidence="9">
    <name type="scientific">plant metagenome</name>
    <dbReference type="NCBI Taxonomy" id="1297885"/>
    <lineage>
        <taxon>unclassified sequences</taxon>
        <taxon>metagenomes</taxon>
        <taxon>organismal metagenomes</taxon>
    </lineage>
</organism>
<feature type="transmembrane region" description="Helical" evidence="8">
    <location>
        <begin position="111"/>
        <end position="131"/>
    </location>
</feature>
<dbReference type="EMBL" id="CAADIC010000003">
    <property type="protein sequence ID" value="VFR24022.1"/>
    <property type="molecule type" value="Genomic_DNA"/>
</dbReference>
<feature type="transmembrane region" description="Helical" evidence="8">
    <location>
        <begin position="217"/>
        <end position="241"/>
    </location>
</feature>
<evidence type="ECO:0000313" key="11">
    <source>
        <dbReference type="EMBL" id="VFR88306.1"/>
    </source>
</evidence>
<name>A0A484PDL8_9ZZZZ</name>
<feature type="transmembrane region" description="Helical" evidence="8">
    <location>
        <begin position="79"/>
        <end position="99"/>
    </location>
</feature>
<dbReference type="GO" id="GO:0005385">
    <property type="term" value="F:zinc ion transmembrane transporter activity"/>
    <property type="evidence" value="ECO:0007669"/>
    <property type="project" value="TreeGrafter"/>
</dbReference>
<evidence type="ECO:0000256" key="2">
    <source>
        <dbReference type="ARBA" id="ARBA00006939"/>
    </source>
</evidence>
<keyword evidence="4 8" id="KW-0812">Transmembrane</keyword>
<keyword evidence="7 8" id="KW-0472">Membrane</keyword>
<feature type="transmembrane region" description="Helical" evidence="8">
    <location>
        <begin position="188"/>
        <end position="210"/>
    </location>
</feature>
<dbReference type="EMBL" id="CAADIL010000003">
    <property type="protein sequence ID" value="VFR61869.1"/>
    <property type="molecule type" value="Genomic_DNA"/>
</dbReference>
<dbReference type="PANTHER" id="PTHR11040">
    <property type="entry name" value="ZINC/IRON TRANSPORTER"/>
    <property type="match status" value="1"/>
</dbReference>
<feature type="transmembrane region" description="Helical" evidence="8">
    <location>
        <begin position="47"/>
        <end position="67"/>
    </location>
</feature>
<evidence type="ECO:0000256" key="5">
    <source>
        <dbReference type="ARBA" id="ARBA00022833"/>
    </source>
</evidence>
<gene>
    <name evidence="9" type="ORF">ANDA3_1273</name>
    <name evidence="10" type="ORF">DAR2_1143</name>
    <name evidence="11" type="ORF">DAR3_1139</name>
</gene>
<evidence type="ECO:0000256" key="4">
    <source>
        <dbReference type="ARBA" id="ARBA00022692"/>
    </source>
</evidence>
<comment type="similarity">
    <text evidence="2">Belongs to the ZIP transporter (TC 2.A.5) family.</text>
</comment>
<accession>A0A484PDL8</accession>
<dbReference type="InterPro" id="IPR003689">
    <property type="entry name" value="ZIP"/>
</dbReference>
<keyword evidence="3" id="KW-1003">Cell membrane</keyword>
<dbReference type="EMBL" id="CAADIJ010000028">
    <property type="protein sequence ID" value="VFR88306.1"/>
    <property type="molecule type" value="Genomic_DNA"/>
</dbReference>
<evidence type="ECO:0000256" key="6">
    <source>
        <dbReference type="ARBA" id="ARBA00022989"/>
    </source>
</evidence>
<evidence type="ECO:0000256" key="1">
    <source>
        <dbReference type="ARBA" id="ARBA00004651"/>
    </source>
</evidence>
<dbReference type="AlphaFoldDB" id="A0A484PDL8"/>
<evidence type="ECO:0000313" key="9">
    <source>
        <dbReference type="EMBL" id="VFR24022.1"/>
    </source>
</evidence>
<feature type="transmembrane region" description="Helical" evidence="8">
    <location>
        <begin position="152"/>
        <end position="168"/>
    </location>
</feature>
<evidence type="ECO:0000256" key="8">
    <source>
        <dbReference type="SAM" id="Phobius"/>
    </source>
</evidence>
<dbReference type="PANTHER" id="PTHR11040:SF211">
    <property type="entry name" value="ZINC TRANSPORTER ZIP11"/>
    <property type="match status" value="1"/>
</dbReference>
<proteinExistence type="inferred from homology"/>
<feature type="transmembrane region" description="Helical" evidence="8">
    <location>
        <begin position="247"/>
        <end position="265"/>
    </location>
</feature>
<reference evidence="9" key="1">
    <citation type="submission" date="2019-03" db="EMBL/GenBank/DDBJ databases">
        <authorList>
            <person name="Danneels B."/>
        </authorList>
    </citation>
    <scope>NUCLEOTIDE SEQUENCE</scope>
</reference>
<evidence type="ECO:0000256" key="3">
    <source>
        <dbReference type="ARBA" id="ARBA00022475"/>
    </source>
</evidence>
<feature type="transmembrane region" description="Helical" evidence="8">
    <location>
        <begin position="277"/>
        <end position="296"/>
    </location>
</feature>
<evidence type="ECO:0000313" key="10">
    <source>
        <dbReference type="EMBL" id="VFR61869.1"/>
    </source>
</evidence>
<dbReference type="GO" id="GO:0005886">
    <property type="term" value="C:plasma membrane"/>
    <property type="evidence" value="ECO:0007669"/>
    <property type="project" value="UniProtKB-SubCell"/>
</dbReference>
<keyword evidence="5" id="KW-0862">Zinc</keyword>
<evidence type="ECO:0000256" key="7">
    <source>
        <dbReference type="ARBA" id="ARBA00023136"/>
    </source>
</evidence>
<comment type="subcellular location">
    <subcellularLocation>
        <location evidence="1">Cell membrane</location>
        <topology evidence="1">Multi-pass membrane protein</topology>
    </subcellularLocation>
</comment>
<protein>
    <submittedName>
        <fullName evidence="9">Metal transporter, ZIP family</fullName>
    </submittedName>
</protein>
<keyword evidence="6 8" id="KW-1133">Transmembrane helix</keyword>
<feature type="transmembrane region" description="Helical" evidence="8">
    <location>
        <begin position="12"/>
        <end position="35"/>
    </location>
</feature>
<sequence>MYIEAALASNGRIFRFAFGMVLMIIGISLLVAKAFNWLELDPGMENALKAGGVCALGTALGAVPVLVLRAMPVSAGDALLGFGAGVMLAATAFSLLIPSLEAAQAIGFGKWASSLMISAGVLLGALSLLLIDRKVACSALEVAVGSSKRQVISPRIWVFVIAIIGHNIPEGMAVGVSAAGMMSDADSLVMGMALQNVPEGLLIALVLVGAGMNRLKAFFFAAASGLVEPVTAAISACFVSFGEVALPLGLAFAAGAMLLVITYGVIPESHQNGNPRLASFGLCTGFCLMLIMDTSLS</sequence>